<evidence type="ECO:0000256" key="1">
    <source>
        <dbReference type="ARBA" id="ARBA00004651"/>
    </source>
</evidence>
<evidence type="ECO:0000313" key="8">
    <source>
        <dbReference type="EMBL" id="TWT78409.1"/>
    </source>
</evidence>
<keyword evidence="3" id="KW-1003">Cell membrane</keyword>
<dbReference type="PANTHER" id="PTHR30250">
    <property type="entry name" value="PST FAMILY PREDICTED COLANIC ACID TRANSPORTER"/>
    <property type="match status" value="1"/>
</dbReference>
<evidence type="ECO:0000256" key="6">
    <source>
        <dbReference type="ARBA" id="ARBA00023136"/>
    </source>
</evidence>
<organism evidence="8 9">
    <name type="scientific">Posidoniimonas polymericola</name>
    <dbReference type="NCBI Taxonomy" id="2528002"/>
    <lineage>
        <taxon>Bacteria</taxon>
        <taxon>Pseudomonadati</taxon>
        <taxon>Planctomycetota</taxon>
        <taxon>Planctomycetia</taxon>
        <taxon>Pirellulales</taxon>
        <taxon>Lacipirellulaceae</taxon>
        <taxon>Posidoniimonas</taxon>
    </lineage>
</organism>
<evidence type="ECO:0000256" key="3">
    <source>
        <dbReference type="ARBA" id="ARBA00022475"/>
    </source>
</evidence>
<proteinExistence type="inferred from homology"/>
<comment type="subcellular location">
    <subcellularLocation>
        <location evidence="1">Cell membrane</location>
        <topology evidence="1">Multi-pass membrane protein</topology>
    </subcellularLocation>
</comment>
<feature type="transmembrane region" description="Helical" evidence="7">
    <location>
        <begin position="111"/>
        <end position="132"/>
    </location>
</feature>
<keyword evidence="5 7" id="KW-1133">Transmembrane helix</keyword>
<dbReference type="Proteomes" id="UP000318478">
    <property type="component" value="Unassembled WGS sequence"/>
</dbReference>
<dbReference type="GO" id="GO:0005886">
    <property type="term" value="C:plasma membrane"/>
    <property type="evidence" value="ECO:0007669"/>
    <property type="project" value="UniProtKB-SubCell"/>
</dbReference>
<sequence length="445" mass="47536">MLSPLRPTCDLLHSVHNCSHQVTPIQIQRYLSNRSARVIGGLAGGQTLAMALPIAAAPALSRLYAPADYGAFGLYTSISAVLATAASLQYHEAILAERNDKRAEHLVYANIAISLPVAALTVAVAALLYVSLPSHSSLAAARTWIWLLPASMLAASVTKSVGAHCNRRGNYRYLATMPLLIKASTVLFSIALGILRWGPHGLFAAYFCGQLIGVIGSCSIIRSDRLALGSIKSWLALAKRHSHFPLFTLPSQFIAQLNQQIPIYALGLAGAVDDLGLFNRARMLVGLPLTVLGSAIGQLYREQGSQAYRSKLDCRDEFKKSLRLLAVFAAPSTATLALIGPDLFSVVLGAEWREAGVIARILAPMLFLRMTTAPLNATLQFSGKQKLAFTLSALSVCALAVGVLPIASTAGHARQIVAAYSATMSLIYLVHLRISWKACVPANVS</sequence>
<gene>
    <name evidence="8" type="ORF">Pla123a_12000</name>
</gene>
<dbReference type="PANTHER" id="PTHR30250:SF10">
    <property type="entry name" value="LIPOPOLYSACCHARIDE BIOSYNTHESIS PROTEIN WZXC"/>
    <property type="match status" value="1"/>
</dbReference>
<evidence type="ECO:0000313" key="9">
    <source>
        <dbReference type="Proteomes" id="UP000318478"/>
    </source>
</evidence>
<reference evidence="8 9" key="1">
    <citation type="submission" date="2019-02" db="EMBL/GenBank/DDBJ databases">
        <title>Deep-cultivation of Planctomycetes and their phenomic and genomic characterization uncovers novel biology.</title>
        <authorList>
            <person name="Wiegand S."/>
            <person name="Jogler M."/>
            <person name="Boedeker C."/>
            <person name="Pinto D."/>
            <person name="Vollmers J."/>
            <person name="Rivas-Marin E."/>
            <person name="Kohn T."/>
            <person name="Peeters S.H."/>
            <person name="Heuer A."/>
            <person name="Rast P."/>
            <person name="Oberbeckmann S."/>
            <person name="Bunk B."/>
            <person name="Jeske O."/>
            <person name="Meyerdierks A."/>
            <person name="Storesund J.E."/>
            <person name="Kallscheuer N."/>
            <person name="Luecker S."/>
            <person name="Lage O.M."/>
            <person name="Pohl T."/>
            <person name="Merkel B.J."/>
            <person name="Hornburger P."/>
            <person name="Mueller R.-W."/>
            <person name="Bruemmer F."/>
            <person name="Labrenz M."/>
            <person name="Spormann A.M."/>
            <person name="Op Den Camp H."/>
            <person name="Overmann J."/>
            <person name="Amann R."/>
            <person name="Jetten M.S.M."/>
            <person name="Mascher T."/>
            <person name="Medema M.H."/>
            <person name="Devos D.P."/>
            <person name="Kaster A.-K."/>
            <person name="Ovreas L."/>
            <person name="Rohde M."/>
            <person name="Galperin M.Y."/>
            <person name="Jogler C."/>
        </authorList>
    </citation>
    <scope>NUCLEOTIDE SEQUENCE [LARGE SCALE GENOMIC DNA]</scope>
    <source>
        <strain evidence="8 9">Pla123a</strain>
    </source>
</reference>
<feature type="transmembrane region" description="Helical" evidence="7">
    <location>
        <begin position="413"/>
        <end position="430"/>
    </location>
</feature>
<comment type="similarity">
    <text evidence="2">Belongs to the polysaccharide synthase family.</text>
</comment>
<dbReference type="InterPro" id="IPR050833">
    <property type="entry name" value="Poly_Biosynth_Transport"/>
</dbReference>
<dbReference type="AlphaFoldDB" id="A0A5C5YTT9"/>
<dbReference type="Pfam" id="PF13440">
    <property type="entry name" value="Polysacc_synt_3"/>
    <property type="match status" value="1"/>
</dbReference>
<dbReference type="RefSeq" id="WP_261342750.1">
    <property type="nucleotide sequence ID" value="NZ_SJPO01000002.1"/>
</dbReference>
<keyword evidence="4 7" id="KW-0812">Transmembrane</keyword>
<keyword evidence="6 7" id="KW-0472">Membrane</keyword>
<feature type="transmembrane region" description="Helical" evidence="7">
    <location>
        <begin position="144"/>
        <end position="161"/>
    </location>
</feature>
<accession>A0A5C5YTT9</accession>
<feature type="transmembrane region" description="Helical" evidence="7">
    <location>
        <begin position="38"/>
        <end position="60"/>
    </location>
</feature>
<comment type="caution">
    <text evidence="8">The sequence shown here is derived from an EMBL/GenBank/DDBJ whole genome shotgun (WGS) entry which is preliminary data.</text>
</comment>
<evidence type="ECO:0000256" key="5">
    <source>
        <dbReference type="ARBA" id="ARBA00022989"/>
    </source>
</evidence>
<feature type="transmembrane region" description="Helical" evidence="7">
    <location>
        <begin position="321"/>
        <end position="340"/>
    </location>
</feature>
<feature type="transmembrane region" description="Helical" evidence="7">
    <location>
        <begin position="173"/>
        <end position="195"/>
    </location>
</feature>
<feature type="transmembrane region" description="Helical" evidence="7">
    <location>
        <begin position="387"/>
        <end position="407"/>
    </location>
</feature>
<evidence type="ECO:0000256" key="2">
    <source>
        <dbReference type="ARBA" id="ARBA00007430"/>
    </source>
</evidence>
<feature type="transmembrane region" description="Helical" evidence="7">
    <location>
        <begin position="201"/>
        <end position="221"/>
    </location>
</feature>
<evidence type="ECO:0000256" key="4">
    <source>
        <dbReference type="ARBA" id="ARBA00022692"/>
    </source>
</evidence>
<protein>
    <submittedName>
        <fullName evidence="8">Colanic acid exporter</fullName>
    </submittedName>
</protein>
<name>A0A5C5YTT9_9BACT</name>
<evidence type="ECO:0000256" key="7">
    <source>
        <dbReference type="SAM" id="Phobius"/>
    </source>
</evidence>
<feature type="transmembrane region" description="Helical" evidence="7">
    <location>
        <begin position="72"/>
        <end position="90"/>
    </location>
</feature>
<dbReference type="EMBL" id="SJPO01000002">
    <property type="protein sequence ID" value="TWT78409.1"/>
    <property type="molecule type" value="Genomic_DNA"/>
</dbReference>
<keyword evidence="9" id="KW-1185">Reference proteome</keyword>